<dbReference type="InterPro" id="IPR036460">
    <property type="entry name" value="Cu_amine_oxidase_C_sf"/>
</dbReference>
<feature type="domain" description="Copper amine oxidase N2-terminal" evidence="10">
    <location>
        <begin position="143"/>
        <end position="214"/>
    </location>
</feature>
<keyword evidence="5 6" id="KW-0186">Copper</keyword>
<dbReference type="InterPro" id="IPR015798">
    <property type="entry name" value="Cu_amine_oxidase_C"/>
</dbReference>
<feature type="transmembrane region" description="Helical" evidence="8">
    <location>
        <begin position="77"/>
        <end position="101"/>
    </location>
</feature>
<evidence type="ECO:0000256" key="6">
    <source>
        <dbReference type="RuleBase" id="RU000672"/>
    </source>
</evidence>
<keyword evidence="8" id="KW-0472">Membrane</keyword>
<dbReference type="PANTHER" id="PTHR10638:SF20">
    <property type="entry name" value="AMINE OXIDASE"/>
    <property type="match status" value="1"/>
</dbReference>
<dbReference type="SUPFAM" id="SSF49998">
    <property type="entry name" value="Amine oxidase catalytic domain"/>
    <property type="match status" value="1"/>
</dbReference>
<comment type="PTM">
    <text evidence="6">Topaquinone (TPQ) is generated by copper-dependent autoxidation of a specific tyrosyl residue.</text>
</comment>
<evidence type="ECO:0000259" key="9">
    <source>
        <dbReference type="Pfam" id="PF01179"/>
    </source>
</evidence>
<keyword evidence="13" id="KW-1185">Reference proteome</keyword>
<dbReference type="InterPro" id="IPR016182">
    <property type="entry name" value="Cu_amine_oxidase_N-reg"/>
</dbReference>
<evidence type="ECO:0000256" key="5">
    <source>
        <dbReference type="ARBA" id="ARBA00023008"/>
    </source>
</evidence>
<dbReference type="EC" id="1.4.3.-" evidence="6"/>
<evidence type="ECO:0000313" key="13">
    <source>
        <dbReference type="Proteomes" id="UP001164746"/>
    </source>
</evidence>
<dbReference type="Pfam" id="PF02728">
    <property type="entry name" value="Cu_amine_oxidN3"/>
    <property type="match status" value="1"/>
</dbReference>
<evidence type="ECO:0000256" key="2">
    <source>
        <dbReference type="ARBA" id="ARBA00022723"/>
    </source>
</evidence>
<evidence type="ECO:0000259" key="10">
    <source>
        <dbReference type="Pfam" id="PF02727"/>
    </source>
</evidence>
<proteinExistence type="inferred from homology"/>
<organism evidence="12 13">
    <name type="scientific">Mya arenaria</name>
    <name type="common">Soft-shell clam</name>
    <dbReference type="NCBI Taxonomy" id="6604"/>
    <lineage>
        <taxon>Eukaryota</taxon>
        <taxon>Metazoa</taxon>
        <taxon>Spiralia</taxon>
        <taxon>Lophotrochozoa</taxon>
        <taxon>Mollusca</taxon>
        <taxon>Bivalvia</taxon>
        <taxon>Autobranchia</taxon>
        <taxon>Heteroconchia</taxon>
        <taxon>Euheterodonta</taxon>
        <taxon>Imparidentia</taxon>
        <taxon>Neoheterodontei</taxon>
        <taxon>Myida</taxon>
        <taxon>Myoidea</taxon>
        <taxon>Myidae</taxon>
        <taxon>Mya</taxon>
    </lineage>
</organism>
<evidence type="ECO:0000256" key="1">
    <source>
        <dbReference type="ARBA" id="ARBA00007983"/>
    </source>
</evidence>
<comment type="similarity">
    <text evidence="1 6">Belongs to the copper/topaquinone oxidase family.</text>
</comment>
<reference evidence="12" key="1">
    <citation type="submission" date="2022-11" db="EMBL/GenBank/DDBJ databases">
        <title>Centuries of genome instability and evolution in soft-shell clam transmissible cancer (bioRxiv).</title>
        <authorList>
            <person name="Hart S.F.M."/>
            <person name="Yonemitsu M.A."/>
            <person name="Giersch R.M."/>
            <person name="Beal B.F."/>
            <person name="Arriagada G."/>
            <person name="Davis B.W."/>
            <person name="Ostrander E.A."/>
            <person name="Goff S.P."/>
            <person name="Metzger M.J."/>
        </authorList>
    </citation>
    <scope>NUCLEOTIDE SEQUENCE</scope>
    <source>
        <strain evidence="12">MELC-2E11</strain>
        <tissue evidence="12">Siphon/mantle</tissue>
    </source>
</reference>
<dbReference type="Gene3D" id="3.10.450.40">
    <property type="match status" value="2"/>
</dbReference>
<dbReference type="Gene3D" id="2.70.98.20">
    <property type="entry name" value="Copper amine oxidase, catalytic domain"/>
    <property type="match status" value="1"/>
</dbReference>
<keyword evidence="4 6" id="KW-0560">Oxidoreductase</keyword>
<dbReference type="SUPFAM" id="SSF54416">
    <property type="entry name" value="Amine oxidase N-terminal region"/>
    <property type="match status" value="2"/>
</dbReference>
<evidence type="ECO:0000256" key="4">
    <source>
        <dbReference type="ARBA" id="ARBA00023002"/>
    </source>
</evidence>
<feature type="compositionally biased region" description="Acidic residues" evidence="7">
    <location>
        <begin position="19"/>
        <end position="40"/>
    </location>
</feature>
<evidence type="ECO:0000313" key="12">
    <source>
        <dbReference type="EMBL" id="WAR22637.1"/>
    </source>
</evidence>
<dbReference type="EMBL" id="CP111023">
    <property type="protein sequence ID" value="WAR22637.1"/>
    <property type="molecule type" value="Genomic_DNA"/>
</dbReference>
<keyword evidence="2 6" id="KW-0479">Metal-binding</keyword>
<comment type="cofactor">
    <cofactor evidence="6">
        <name>Cu cation</name>
        <dbReference type="ChEBI" id="CHEBI:23378"/>
    </cofactor>
    <text evidence="6">Contains 1 topaquinone per subunit.</text>
</comment>
<dbReference type="PRINTS" id="PR00766">
    <property type="entry name" value="CUDAOXIDASE"/>
</dbReference>
<evidence type="ECO:0000259" key="11">
    <source>
        <dbReference type="Pfam" id="PF02728"/>
    </source>
</evidence>
<feature type="domain" description="Copper amine oxidase N3-terminal" evidence="11">
    <location>
        <begin position="235"/>
        <end position="335"/>
    </location>
</feature>
<protein>
    <recommendedName>
        <fullName evidence="6">Amine oxidase</fullName>
        <ecNumber evidence="6">1.4.3.-</ecNumber>
    </recommendedName>
</protein>
<keyword evidence="8" id="KW-1133">Transmembrane helix</keyword>
<accession>A0ABY7FM51</accession>
<evidence type="ECO:0000256" key="3">
    <source>
        <dbReference type="ARBA" id="ARBA00022772"/>
    </source>
</evidence>
<dbReference type="PANTHER" id="PTHR10638">
    <property type="entry name" value="COPPER AMINE OXIDASE"/>
    <property type="match status" value="1"/>
</dbReference>
<dbReference type="Pfam" id="PF01179">
    <property type="entry name" value="Cu_amine_oxid"/>
    <property type="match status" value="1"/>
</dbReference>
<feature type="region of interest" description="Disordered" evidence="7">
    <location>
        <begin position="1"/>
        <end position="57"/>
    </location>
</feature>
<keyword evidence="3 6" id="KW-0801">TPQ</keyword>
<dbReference type="InterPro" id="IPR015802">
    <property type="entry name" value="Cu_amine_oxidase_N3"/>
</dbReference>
<sequence>MIELTPLPRKDPEGATFDVIEEESEPDANGDAPTEEDDSSDPLAPTSDTEADCEGSSGHEASEPLCQKCPKCSPTCVAISSGLVSMVLVCVVVIMAFHLGAVHYCIFGHTRIFRDTDDSNRGVFEDLSPNEYKSVRDYMFETSKIGLVPITKAFPNQSYIYLIDLHIPLKTSVLEHLDRGSVRLKRVAKVVVIRGNLESPRVEEYLVSPLPVPKSHRLARNPLYARYPVPYTSRPMDQVDYRFVYPIISQFTKEIYHILMDSYGLCYHNCTKGINCMLFRDTAPSGLESGDRITWFRAYRDVDGYFLHPLGLEIQIDHKSTDISDWMIERIMYNGHLIYTVSDFIERYNTGQIKKVSLLRPVGRPEDLYSSYHRRGTSEMPHPLRPPRLMEPDGNRFTITNQHVQYMHWDLDVRMRPSTGLQIFDVRFQGERLAYEISLQDAVVFSSGYGPAQMISNLYLASWMIGASSFELVRGVDCPDTASFLDLHHFVNSDEPMLYRKSVCVFEQDPGIPLRRHYEDDLRNGYRRYGGLVDYHLVVRHIATIQSSDYIFDYIFHLNGEIQLRVSLTGYVQATYDVPFESPYGNPLYFGVAGNVLQTLFHFKTDLDIRRVENRFAILEIKKETQRHPWYPGLNKTQFRLKKHSLLREMDLVVGDFPYPNYYLLFDENPTNQYGTHRSYRIINEGVTPFLLDDVNITNAANWVKYPVIVTKYDDTEDHSSSIYAQNDPWDPVVDFERFVNDNDTIVNEDLVIWAAVGIYHVPSTEDVPSTSTSSQSRSLRLVPYNFFTEDPSVSSPNTVQIIPDGEDIKVNMFGTSDDVSCAPQSLGPQTFYGYRADD</sequence>
<evidence type="ECO:0000256" key="7">
    <source>
        <dbReference type="SAM" id="MobiDB-lite"/>
    </source>
</evidence>
<keyword evidence="8" id="KW-0812">Transmembrane</keyword>
<gene>
    <name evidence="12" type="ORF">MAR_016611</name>
</gene>
<dbReference type="Pfam" id="PF02727">
    <property type="entry name" value="Cu_amine_oxidN2"/>
    <property type="match status" value="1"/>
</dbReference>
<evidence type="ECO:0000256" key="8">
    <source>
        <dbReference type="SAM" id="Phobius"/>
    </source>
</evidence>
<dbReference type="InterPro" id="IPR015800">
    <property type="entry name" value="Cu_amine_oxidase_N2"/>
</dbReference>
<dbReference type="Proteomes" id="UP001164746">
    <property type="component" value="Chromosome 12"/>
</dbReference>
<name>A0ABY7FM51_MYAAR</name>
<feature type="domain" description="Copper amine oxidase catalytic" evidence="9">
    <location>
        <begin position="388"/>
        <end position="793"/>
    </location>
</feature>
<dbReference type="InterPro" id="IPR000269">
    <property type="entry name" value="Cu_amine_oxidase"/>
</dbReference>